<dbReference type="GO" id="GO:0003723">
    <property type="term" value="F:RNA binding"/>
    <property type="evidence" value="ECO:0007669"/>
    <property type="project" value="InterPro"/>
</dbReference>
<dbReference type="RefSeq" id="WP_205099359.1">
    <property type="nucleotide sequence ID" value="NZ_CAJNAQ010000005.1"/>
</dbReference>
<evidence type="ECO:0000259" key="1">
    <source>
        <dbReference type="Pfam" id="PF02926"/>
    </source>
</evidence>
<comment type="caution">
    <text evidence="2">The sequence shown here is derived from an EMBL/GenBank/DDBJ whole genome shotgun (WGS) entry which is preliminary data.</text>
</comment>
<dbReference type="GO" id="GO:0006400">
    <property type="term" value="P:tRNA modification"/>
    <property type="evidence" value="ECO:0007669"/>
    <property type="project" value="InterPro"/>
</dbReference>
<dbReference type="AlphaFoldDB" id="A0A812F3W2"/>
<evidence type="ECO:0000313" key="2">
    <source>
        <dbReference type="EMBL" id="CAE6495330.1"/>
    </source>
</evidence>
<sequence length="173" mass="19908">MELIVTCARHFEGETSKEIEGFLREIGEKSPEITITKFSGIITVKTTLSHTDIIKHVQKKFEEEPWAIRYIMRIIPMFQVVECDLSSIADSAIFQAHKMKPDETYRITIEKRDSDIKSSEIITSIAEKLPNRVSLENYDWIILIQTLGNMCGISLVKDEDVLSVERLKRASFE</sequence>
<dbReference type="Proteomes" id="UP000655759">
    <property type="component" value="Unassembled WGS sequence"/>
</dbReference>
<feature type="domain" description="THUMP" evidence="1">
    <location>
        <begin position="92"/>
        <end position="156"/>
    </location>
</feature>
<dbReference type="InterPro" id="IPR004114">
    <property type="entry name" value="THUMP_dom"/>
</dbReference>
<accession>A0A812F3W2</accession>
<protein>
    <submittedName>
        <fullName evidence="2">THUMP domain protein</fullName>
    </submittedName>
</protein>
<evidence type="ECO:0000313" key="3">
    <source>
        <dbReference type="Proteomes" id="UP000655759"/>
    </source>
</evidence>
<reference evidence="2" key="1">
    <citation type="submission" date="2021-02" db="EMBL/GenBank/DDBJ databases">
        <authorList>
            <person name="Han P."/>
        </authorList>
    </citation>
    <scope>NUCLEOTIDE SEQUENCE</scope>
    <source>
        <strain evidence="2">Candidatus Nitrosotenuis uzonensis 5A</strain>
    </source>
</reference>
<proteinExistence type="predicted"/>
<dbReference type="CDD" id="cd11717">
    <property type="entry name" value="THUMP_THUMPD1_like"/>
    <property type="match status" value="1"/>
</dbReference>
<dbReference type="Pfam" id="PF02926">
    <property type="entry name" value="THUMP"/>
    <property type="match status" value="1"/>
</dbReference>
<organism evidence="2 3">
    <name type="scientific">Candidatus Nitrosotenuis uzonensis</name>
    <dbReference type="NCBI Taxonomy" id="1407055"/>
    <lineage>
        <taxon>Archaea</taxon>
        <taxon>Nitrososphaerota</taxon>
        <taxon>Candidatus Nitrosotenuis</taxon>
    </lineage>
</organism>
<dbReference type="Gene3D" id="3.30.2300.10">
    <property type="entry name" value="THUMP superfamily"/>
    <property type="match status" value="1"/>
</dbReference>
<dbReference type="SUPFAM" id="SSF143437">
    <property type="entry name" value="THUMP domain-like"/>
    <property type="match status" value="1"/>
</dbReference>
<dbReference type="InterPro" id="IPR040183">
    <property type="entry name" value="THUMPD1-like"/>
</dbReference>
<dbReference type="EMBL" id="CAJNAQ010000005">
    <property type="protein sequence ID" value="CAE6495330.1"/>
    <property type="molecule type" value="Genomic_DNA"/>
</dbReference>
<gene>
    <name evidence="2" type="ORF">NUZ5A_50405</name>
</gene>
<name>A0A812F3W2_9ARCH</name>